<accession>A0AAU8CIK5</accession>
<dbReference type="InterPro" id="IPR012337">
    <property type="entry name" value="RNaseH-like_sf"/>
</dbReference>
<reference evidence="2" key="1">
    <citation type="submission" date="2024-06" db="EMBL/GenBank/DDBJ databases">
        <title>Mesorhizobium karijinii sp. nov., a symbiont of the iconic Swainsona formosa from arid Australia.</title>
        <authorList>
            <person name="Hill Y.J."/>
            <person name="Watkin E.L.J."/>
            <person name="O'Hara G.W."/>
            <person name="Terpolilli J."/>
            <person name="Tye M.L."/>
            <person name="Kohlmeier M.G."/>
        </authorList>
    </citation>
    <scope>NUCLEOTIDE SEQUENCE</scope>
    <source>
        <strain evidence="2">WSM2240</strain>
    </source>
</reference>
<evidence type="ECO:0000313" key="2">
    <source>
        <dbReference type="EMBL" id="XCG46666.1"/>
    </source>
</evidence>
<dbReference type="EC" id="3.1.-.-" evidence="2"/>
<keyword evidence="2" id="KW-0378">Hydrolase</keyword>
<proteinExistence type="predicted"/>
<name>A0AAU8CIK5_9HYPH</name>
<feature type="domain" description="3'-5' exoribonuclease Rv2179c-like" evidence="1">
    <location>
        <begin position="8"/>
        <end position="177"/>
    </location>
</feature>
<dbReference type="GO" id="GO:0003676">
    <property type="term" value="F:nucleic acid binding"/>
    <property type="evidence" value="ECO:0007669"/>
    <property type="project" value="InterPro"/>
</dbReference>
<keyword evidence="2" id="KW-0540">Nuclease</keyword>
<dbReference type="GO" id="GO:0004527">
    <property type="term" value="F:exonuclease activity"/>
    <property type="evidence" value="ECO:0007669"/>
    <property type="project" value="UniProtKB-KW"/>
</dbReference>
<gene>
    <name evidence="2" type="ORF">ABVK50_15205</name>
</gene>
<dbReference type="Pfam" id="PF16473">
    <property type="entry name" value="Rv2179c-like"/>
    <property type="match status" value="1"/>
</dbReference>
<protein>
    <submittedName>
        <fullName evidence="2">3'-5' exonuclease</fullName>
        <ecNumber evidence="2">3.1.-.-</ecNumber>
    </submittedName>
</protein>
<dbReference type="AlphaFoldDB" id="A0AAU8CIK5"/>
<dbReference type="EMBL" id="CP159253">
    <property type="protein sequence ID" value="XCG46666.1"/>
    <property type="molecule type" value="Genomic_DNA"/>
</dbReference>
<dbReference type="InterPro" id="IPR036397">
    <property type="entry name" value="RNaseH_sf"/>
</dbReference>
<dbReference type="InterPro" id="IPR033390">
    <property type="entry name" value="Rv2179c-like"/>
</dbReference>
<dbReference type="RefSeq" id="WP_353640766.1">
    <property type="nucleotide sequence ID" value="NZ_CP159253.1"/>
</dbReference>
<dbReference type="Gene3D" id="3.30.420.10">
    <property type="entry name" value="Ribonuclease H-like superfamily/Ribonuclease H"/>
    <property type="match status" value="1"/>
</dbReference>
<evidence type="ECO:0000259" key="1">
    <source>
        <dbReference type="Pfam" id="PF16473"/>
    </source>
</evidence>
<sequence>MENEQYPDVMVDIETTGTRPEHSGVIQIAAVRFNLDQKTVDASDMFDRCLAMAPNRYWDEDTRQWWQGKNLKVYHQICQRMEDPSVVMTAFKDWSMKLKTDEPLRFWAKPTSFDFSFMQSYFRQYNLHYPYHFRYARDMNSYMAGLAGRPEHREFDVDFAGDAHNALHDVLHQIKILFAAKDIFDNGQNNRD</sequence>
<keyword evidence="2" id="KW-0269">Exonuclease</keyword>
<dbReference type="SUPFAM" id="SSF53098">
    <property type="entry name" value="Ribonuclease H-like"/>
    <property type="match status" value="1"/>
</dbReference>
<organism evidence="2">
    <name type="scientific">Mesorhizobium sp. WSM2240</name>
    <dbReference type="NCBI Taxonomy" id="3228851"/>
    <lineage>
        <taxon>Bacteria</taxon>
        <taxon>Pseudomonadati</taxon>
        <taxon>Pseudomonadota</taxon>
        <taxon>Alphaproteobacteria</taxon>
        <taxon>Hyphomicrobiales</taxon>
        <taxon>Phyllobacteriaceae</taxon>
        <taxon>Mesorhizobium</taxon>
    </lineage>
</organism>